<dbReference type="RefSeq" id="WP_362910536.1">
    <property type="nucleotide sequence ID" value="NZ_JBHSBC010000012.1"/>
</dbReference>
<dbReference type="EMBL" id="JBHSBC010000012">
    <property type="protein sequence ID" value="MFC3981373.1"/>
    <property type="molecule type" value="Genomic_DNA"/>
</dbReference>
<name>A0ABV8EY96_9ACTN</name>
<organism evidence="2 3">
    <name type="scientific">Streptosporangium jomthongense</name>
    <dbReference type="NCBI Taxonomy" id="1193683"/>
    <lineage>
        <taxon>Bacteria</taxon>
        <taxon>Bacillati</taxon>
        <taxon>Actinomycetota</taxon>
        <taxon>Actinomycetes</taxon>
        <taxon>Streptosporangiales</taxon>
        <taxon>Streptosporangiaceae</taxon>
        <taxon>Streptosporangium</taxon>
    </lineage>
</organism>
<reference evidence="3" key="1">
    <citation type="journal article" date="2019" name="Int. J. Syst. Evol. Microbiol.">
        <title>The Global Catalogue of Microorganisms (GCM) 10K type strain sequencing project: providing services to taxonomists for standard genome sequencing and annotation.</title>
        <authorList>
            <consortium name="The Broad Institute Genomics Platform"/>
            <consortium name="The Broad Institute Genome Sequencing Center for Infectious Disease"/>
            <person name="Wu L."/>
            <person name="Ma J."/>
        </authorList>
    </citation>
    <scope>NUCLEOTIDE SEQUENCE [LARGE SCALE GENOMIC DNA]</scope>
    <source>
        <strain evidence="3">TBRC 7912</strain>
    </source>
</reference>
<dbReference type="InterPro" id="IPR007497">
    <property type="entry name" value="SIMPL/DUF541"/>
</dbReference>
<sequence length="249" mass="25636">MIKLSHITAAGAAVAAAVFVTAGPLGGAASADTAFGTAFDTGRTVMEENRDQVTVVGEGSVSSAPDVMRLNTGVEVRHASASQAFAEARAAAARLTTALRGVGVAAEDLRTNELSLGPEYETYPKVSAYRAAQGVEAVVRDLESADRVIEAAVAVGEEVRLNGLSFEVSDSRGALGAARDLAFADARARAEQYARLAGRRLGRVVAIAEENVTPPRPVSYGAGFAAEKASVSPGQQTVSVSVRVVYGLD</sequence>
<dbReference type="Gene3D" id="3.30.110.170">
    <property type="entry name" value="Protein of unknown function (DUF541), domain 1"/>
    <property type="match status" value="1"/>
</dbReference>
<dbReference type="Proteomes" id="UP001595698">
    <property type="component" value="Unassembled WGS sequence"/>
</dbReference>
<dbReference type="InterPro" id="IPR052022">
    <property type="entry name" value="26kDa_periplasmic_antigen"/>
</dbReference>
<dbReference type="PANTHER" id="PTHR34387:SF1">
    <property type="entry name" value="PERIPLASMIC IMMUNOGENIC PROTEIN"/>
    <property type="match status" value="1"/>
</dbReference>
<evidence type="ECO:0000313" key="3">
    <source>
        <dbReference type="Proteomes" id="UP001595698"/>
    </source>
</evidence>
<dbReference type="Pfam" id="PF04402">
    <property type="entry name" value="SIMPL"/>
    <property type="match status" value="1"/>
</dbReference>
<keyword evidence="1" id="KW-0732">Signal</keyword>
<evidence type="ECO:0000313" key="2">
    <source>
        <dbReference type="EMBL" id="MFC3981373.1"/>
    </source>
</evidence>
<dbReference type="Gene3D" id="3.30.70.2970">
    <property type="entry name" value="Protein of unknown function (DUF541), domain 2"/>
    <property type="match status" value="1"/>
</dbReference>
<evidence type="ECO:0000256" key="1">
    <source>
        <dbReference type="SAM" id="SignalP"/>
    </source>
</evidence>
<feature type="signal peptide" evidence="1">
    <location>
        <begin position="1"/>
        <end position="22"/>
    </location>
</feature>
<gene>
    <name evidence="2" type="ORF">ACFOYY_14640</name>
</gene>
<proteinExistence type="predicted"/>
<feature type="chain" id="PRO_5046791573" evidence="1">
    <location>
        <begin position="23"/>
        <end position="249"/>
    </location>
</feature>
<comment type="caution">
    <text evidence="2">The sequence shown here is derived from an EMBL/GenBank/DDBJ whole genome shotgun (WGS) entry which is preliminary data.</text>
</comment>
<accession>A0ABV8EY96</accession>
<keyword evidence="3" id="KW-1185">Reference proteome</keyword>
<dbReference type="PANTHER" id="PTHR34387">
    <property type="entry name" value="SLR1258 PROTEIN"/>
    <property type="match status" value="1"/>
</dbReference>
<protein>
    <submittedName>
        <fullName evidence="2">SIMPL domain-containing protein</fullName>
    </submittedName>
</protein>